<feature type="coiled-coil region" evidence="9">
    <location>
        <begin position="135"/>
        <end position="197"/>
    </location>
</feature>
<evidence type="ECO:0000256" key="3">
    <source>
        <dbReference type="ARBA" id="ARBA00022454"/>
    </source>
</evidence>
<dbReference type="GO" id="GO:0051301">
    <property type="term" value="P:cell division"/>
    <property type="evidence" value="ECO:0007669"/>
    <property type="project" value="UniProtKB-KW"/>
</dbReference>
<evidence type="ECO:0000256" key="9">
    <source>
        <dbReference type="SAM" id="Coils"/>
    </source>
</evidence>
<protein>
    <recommendedName>
        <fullName evidence="10">Kinetochore protein Nuf2 N-terminal domain-containing protein</fullName>
    </recommendedName>
</protein>
<keyword evidence="3" id="KW-0158">Chromosome</keyword>
<dbReference type="Gene3D" id="1.10.418.60">
    <property type="entry name" value="Ncd80 complex, Nuf2 subunit"/>
    <property type="match status" value="1"/>
</dbReference>
<evidence type="ECO:0000256" key="2">
    <source>
        <dbReference type="ARBA" id="ARBA00005498"/>
    </source>
</evidence>
<evidence type="ECO:0000256" key="1">
    <source>
        <dbReference type="ARBA" id="ARBA00004584"/>
    </source>
</evidence>
<keyword evidence="8" id="KW-0137">Centromere</keyword>
<comment type="similarity">
    <text evidence="2">Belongs to the NUF2 family.</text>
</comment>
<organism evidence="11 12">
    <name type="scientific">Linum tenue</name>
    <dbReference type="NCBI Taxonomy" id="586396"/>
    <lineage>
        <taxon>Eukaryota</taxon>
        <taxon>Viridiplantae</taxon>
        <taxon>Streptophyta</taxon>
        <taxon>Embryophyta</taxon>
        <taxon>Tracheophyta</taxon>
        <taxon>Spermatophyta</taxon>
        <taxon>Magnoliopsida</taxon>
        <taxon>eudicotyledons</taxon>
        <taxon>Gunneridae</taxon>
        <taxon>Pentapetalae</taxon>
        <taxon>rosids</taxon>
        <taxon>fabids</taxon>
        <taxon>Malpighiales</taxon>
        <taxon>Linaceae</taxon>
        <taxon>Linum</taxon>
    </lineage>
</organism>
<dbReference type="PANTHER" id="PTHR48441">
    <property type="match status" value="1"/>
</dbReference>
<keyword evidence="12" id="KW-1185">Reference proteome</keyword>
<comment type="subcellular location">
    <subcellularLocation>
        <location evidence="1">Chromosome</location>
        <location evidence="1">Centromere</location>
    </subcellularLocation>
</comment>
<evidence type="ECO:0000259" key="10">
    <source>
        <dbReference type="Pfam" id="PF03800"/>
    </source>
</evidence>
<dbReference type="Pfam" id="PF03800">
    <property type="entry name" value="Nuf2"/>
    <property type="match status" value="1"/>
</dbReference>
<evidence type="ECO:0000256" key="5">
    <source>
        <dbReference type="ARBA" id="ARBA00022776"/>
    </source>
</evidence>
<evidence type="ECO:0000313" key="12">
    <source>
        <dbReference type="Proteomes" id="UP001154282"/>
    </source>
</evidence>
<dbReference type="Proteomes" id="UP001154282">
    <property type="component" value="Unassembled WGS sequence"/>
</dbReference>
<keyword evidence="6 9" id="KW-0175">Coiled coil</keyword>
<name>A0AAV0LZG8_9ROSI</name>
<keyword evidence="5" id="KW-0498">Mitosis</keyword>
<evidence type="ECO:0000313" key="11">
    <source>
        <dbReference type="EMBL" id="CAI0439352.1"/>
    </source>
</evidence>
<dbReference type="EMBL" id="CAMGYJ010000006">
    <property type="protein sequence ID" value="CAI0439352.1"/>
    <property type="molecule type" value="Genomic_DNA"/>
</dbReference>
<reference evidence="11" key="1">
    <citation type="submission" date="2022-08" db="EMBL/GenBank/DDBJ databases">
        <authorList>
            <person name="Gutierrez-Valencia J."/>
        </authorList>
    </citation>
    <scope>NUCLEOTIDE SEQUENCE</scope>
</reference>
<feature type="domain" description="Kinetochore protein Nuf2 N-terminal" evidence="10">
    <location>
        <begin position="4"/>
        <end position="143"/>
    </location>
</feature>
<keyword evidence="4" id="KW-0132">Cell division</keyword>
<sequence length="457" mass="53136">MSTFNYPVLHRKDIIDLLNKTEIAASKSDLENPTPGFVCRVYHDLLDLFGLFNVEEQGQMKFDDLEQLENPPGHDEEWFRLMNEYNMIREFMVQIDCPHEFTLKDLIKPEPKSTEFFISSILNFCLHRDLKMQSVETIIQETELLSQQRKELEEMKDALDAEIADYNAARERELPFVQELDEKVKELHQTIASLNSQQSSLRTFLRNLKEKTGNMDEEISKSEYDLIRSQEENANLRSMIVQSPDKLQKAIEEKRSIREEARNAERLAMQSFQEKTSVLELYSKTSKKLSKLYSQMQAIHEQMNSAKSTEKDLKARKAKLSDDAVLDKSLAAKIMERRGKAEANSGSNPFLAQQLAELRWQLEKERQMKFEDADKVLHSKKLEVESRKHELEERQRKVEAVLGEADAIDSKINLTYETGAAKFRTLDQKIQELVEQFEQYQSSISDAMKGYDGKLTD</sequence>
<dbReference type="GO" id="GO:0031262">
    <property type="term" value="C:Ndc80 complex"/>
    <property type="evidence" value="ECO:0007669"/>
    <property type="project" value="InterPro"/>
</dbReference>
<dbReference type="InterPro" id="IPR005549">
    <property type="entry name" value="Kinetochore_Nuf2_N"/>
</dbReference>
<evidence type="ECO:0000256" key="6">
    <source>
        <dbReference type="ARBA" id="ARBA00023054"/>
    </source>
</evidence>
<dbReference type="PANTHER" id="PTHR48441:SF1">
    <property type="entry name" value="NT-3"/>
    <property type="match status" value="1"/>
</dbReference>
<evidence type="ECO:0000256" key="7">
    <source>
        <dbReference type="ARBA" id="ARBA00023306"/>
    </source>
</evidence>
<proteinExistence type="inferred from homology"/>
<evidence type="ECO:0000256" key="8">
    <source>
        <dbReference type="ARBA" id="ARBA00023328"/>
    </source>
</evidence>
<evidence type="ECO:0000256" key="4">
    <source>
        <dbReference type="ARBA" id="ARBA00022618"/>
    </source>
</evidence>
<keyword evidence="7" id="KW-0131">Cell cycle</keyword>
<accession>A0AAV0LZG8</accession>
<gene>
    <name evidence="11" type="ORF">LITE_LOCUS26111</name>
</gene>
<comment type="caution">
    <text evidence="11">The sequence shown here is derived from an EMBL/GenBank/DDBJ whole genome shotgun (WGS) entry which is preliminary data.</text>
</comment>
<dbReference type="InterPro" id="IPR038275">
    <property type="entry name" value="Nuf2_N_sf"/>
</dbReference>
<dbReference type="AlphaFoldDB" id="A0AAV0LZG8"/>